<evidence type="ECO:0000313" key="6">
    <source>
        <dbReference type="Proteomes" id="UP000249375"/>
    </source>
</evidence>
<dbReference type="InterPro" id="IPR051212">
    <property type="entry name" value="Type-I_RE_S_subunit"/>
</dbReference>
<evidence type="ECO:0000256" key="3">
    <source>
        <dbReference type="ARBA" id="ARBA00023125"/>
    </source>
</evidence>
<keyword evidence="3" id="KW-0238">DNA-binding</keyword>
<dbReference type="AlphaFoldDB" id="A0A5P8E432"/>
<comment type="similarity">
    <text evidence="1">Belongs to the type-I restriction system S methylase family.</text>
</comment>
<dbReference type="Gene3D" id="1.10.287.1120">
    <property type="entry name" value="Bipartite methylase S protein"/>
    <property type="match status" value="1"/>
</dbReference>
<keyword evidence="5" id="KW-0255">Endonuclease</keyword>
<keyword evidence="2" id="KW-0680">Restriction system</keyword>
<dbReference type="GO" id="GO:0009307">
    <property type="term" value="P:DNA restriction-modification system"/>
    <property type="evidence" value="ECO:0007669"/>
    <property type="project" value="UniProtKB-KW"/>
</dbReference>
<dbReference type="EMBL" id="CP033459">
    <property type="protein sequence ID" value="QFQ11753.1"/>
    <property type="molecule type" value="Genomic_DNA"/>
</dbReference>
<dbReference type="GO" id="GO:0003677">
    <property type="term" value="F:DNA binding"/>
    <property type="evidence" value="ECO:0007669"/>
    <property type="project" value="UniProtKB-KW"/>
</dbReference>
<dbReference type="PANTHER" id="PTHR43140">
    <property type="entry name" value="TYPE-1 RESTRICTION ENZYME ECOKI SPECIFICITY PROTEIN"/>
    <property type="match status" value="1"/>
</dbReference>
<feature type="domain" description="Type I restriction modification DNA specificity" evidence="4">
    <location>
        <begin position="3"/>
        <end position="155"/>
    </location>
</feature>
<dbReference type="PANTHER" id="PTHR43140:SF1">
    <property type="entry name" value="TYPE I RESTRICTION ENZYME ECOKI SPECIFICITY SUBUNIT"/>
    <property type="match status" value="1"/>
</dbReference>
<evidence type="ECO:0000313" key="5">
    <source>
        <dbReference type="EMBL" id="QFQ11753.1"/>
    </source>
</evidence>
<dbReference type="Proteomes" id="UP000249375">
    <property type="component" value="Chromosome"/>
</dbReference>
<feature type="domain" description="Type I restriction modification DNA specificity" evidence="4">
    <location>
        <begin position="177"/>
        <end position="341"/>
    </location>
</feature>
<dbReference type="InterPro" id="IPR044946">
    <property type="entry name" value="Restrct_endonuc_typeI_TRD_sf"/>
</dbReference>
<name>A0A5P8E432_9BACT</name>
<evidence type="ECO:0000256" key="2">
    <source>
        <dbReference type="ARBA" id="ARBA00022747"/>
    </source>
</evidence>
<dbReference type="SUPFAM" id="SSF116734">
    <property type="entry name" value="DNA methylase specificity domain"/>
    <property type="match status" value="2"/>
</dbReference>
<dbReference type="RefSeq" id="WP_111897871.1">
    <property type="nucleotide sequence ID" value="NZ_CP033459.1"/>
</dbReference>
<accession>A0A5P8E432</accession>
<organism evidence="5 6">
    <name type="scientific">Pseudoprevotella muciniphila</name>
    <dbReference type="NCBI Taxonomy" id="2133944"/>
    <lineage>
        <taxon>Bacteria</taxon>
        <taxon>Pseudomonadati</taxon>
        <taxon>Bacteroidota</taxon>
        <taxon>Bacteroidia</taxon>
        <taxon>Bacteroidales</taxon>
        <taxon>Prevotellaceae</taxon>
        <taxon>Pseudoprevotella</taxon>
    </lineage>
</organism>
<evidence type="ECO:0000256" key="1">
    <source>
        <dbReference type="ARBA" id="ARBA00010923"/>
    </source>
</evidence>
<dbReference type="OrthoDB" id="667970at2"/>
<proteinExistence type="inferred from homology"/>
<dbReference type="GO" id="GO:0004519">
    <property type="term" value="F:endonuclease activity"/>
    <property type="evidence" value="ECO:0007669"/>
    <property type="project" value="UniProtKB-KW"/>
</dbReference>
<keyword evidence="5" id="KW-0378">Hydrolase</keyword>
<keyword evidence="6" id="KW-1185">Reference proteome</keyword>
<sequence length="356" mass="42058">MKENWIYRKLEESIEKVKYTTKVQSSDYKGKGLYPIISQEDDMISGYWDNGSDVFKVNKPVVIFGDHTRTLKYIDFDFVLGADGVKILQPIDKLNAKFFLYYLKWCKIPSLGYSRHYKLLKEIQIPIPPLPVQERIVSELDLLSGIIEKKKEQLKEYEQLAQAIFYDMFGDPVMNEKGWEIKKLEEVSTLINGRAYKQDELLDEGKYKVLRVGNFFTNSNYYYSDLELEDNKYCDNGDLLFAWSASFGAFIWNGEKVIYHYHIWKVMFDEEQLNKMFYCYLLNTMTNTFMNDVHGIGMVHLTKHGMEQYNLPLPPLHLQQQFAKKIEAIEKQKELIKQSVKETETLFNSRMDYYFG</sequence>
<dbReference type="Gene3D" id="3.90.220.20">
    <property type="entry name" value="DNA methylase specificity domains"/>
    <property type="match status" value="2"/>
</dbReference>
<dbReference type="KEGG" id="alq:C7Y71_001215"/>
<dbReference type="InterPro" id="IPR000055">
    <property type="entry name" value="Restrct_endonuc_typeI_TRD"/>
</dbReference>
<evidence type="ECO:0000259" key="4">
    <source>
        <dbReference type="Pfam" id="PF01420"/>
    </source>
</evidence>
<gene>
    <name evidence="5" type="ORF">C7Y71_001215</name>
</gene>
<protein>
    <submittedName>
        <fullName evidence="5">Restriction endonuclease subunit S</fullName>
    </submittedName>
</protein>
<keyword evidence="5" id="KW-0540">Nuclease</keyword>
<reference evidence="5 6" key="1">
    <citation type="submission" date="2018-11" db="EMBL/GenBank/DDBJ databases">
        <authorList>
            <person name="Na S.W."/>
            <person name="Baik M."/>
        </authorList>
    </citation>
    <scope>NUCLEOTIDE SEQUENCE [LARGE SCALE GENOMIC DNA]</scope>
    <source>
        <strain evidence="5 6">E39</strain>
    </source>
</reference>
<dbReference type="Pfam" id="PF01420">
    <property type="entry name" value="Methylase_S"/>
    <property type="match status" value="2"/>
</dbReference>
<dbReference type="CDD" id="cd17254">
    <property type="entry name" value="RMtype1_S_FclI-TRD1-CR1_like"/>
    <property type="match status" value="1"/>
</dbReference>